<keyword evidence="2" id="KW-0732">Signal</keyword>
<feature type="signal peptide" evidence="2">
    <location>
        <begin position="1"/>
        <end position="24"/>
    </location>
</feature>
<name>A0ABP8H043_9BACT</name>
<dbReference type="Pfam" id="PF01551">
    <property type="entry name" value="Peptidase_M23"/>
    <property type="match status" value="1"/>
</dbReference>
<evidence type="ECO:0000259" key="3">
    <source>
        <dbReference type="Pfam" id="PF01551"/>
    </source>
</evidence>
<sequence>MKNWSLLTLIAVAVASLSFSTAPAKTPAKKKRSVAAASRTVVFPVAGKSRILDKWGASRGGGVRRHKGIDIHARKGTPVVALADGRIVERAHTPIGGKTLWLKSATHPWTAYYAHLDKQYVTEGQYVRKGQVIGTVGNTGNARTTPPHLHFGVARGKSWVNPLPFVKNAPKVAAKTSTKKKATAKRSTRGRKARR</sequence>
<evidence type="ECO:0000313" key="5">
    <source>
        <dbReference type="Proteomes" id="UP001501725"/>
    </source>
</evidence>
<dbReference type="Gene3D" id="2.70.70.10">
    <property type="entry name" value="Glucose Permease (Domain IIA)"/>
    <property type="match status" value="1"/>
</dbReference>
<evidence type="ECO:0000256" key="2">
    <source>
        <dbReference type="SAM" id="SignalP"/>
    </source>
</evidence>
<evidence type="ECO:0000256" key="1">
    <source>
        <dbReference type="SAM" id="MobiDB-lite"/>
    </source>
</evidence>
<dbReference type="InterPro" id="IPR050570">
    <property type="entry name" value="Cell_wall_metabolism_enzyme"/>
</dbReference>
<dbReference type="InterPro" id="IPR011055">
    <property type="entry name" value="Dup_hybrid_motif"/>
</dbReference>
<feature type="domain" description="M23ase beta-sheet core" evidence="3">
    <location>
        <begin position="65"/>
        <end position="162"/>
    </location>
</feature>
<protein>
    <submittedName>
        <fullName evidence="4">M23 family metallopeptidase</fullName>
    </submittedName>
</protein>
<feature type="chain" id="PRO_5047162165" evidence="2">
    <location>
        <begin position="25"/>
        <end position="195"/>
    </location>
</feature>
<dbReference type="InterPro" id="IPR016047">
    <property type="entry name" value="M23ase_b-sheet_dom"/>
</dbReference>
<dbReference type="PANTHER" id="PTHR21666:SF268">
    <property type="entry name" value="PEPTIDASE M23 DOMAIN-CONTAINING PROTEIN"/>
    <property type="match status" value="1"/>
</dbReference>
<dbReference type="EMBL" id="BAABGY010000007">
    <property type="protein sequence ID" value="GAA4332418.1"/>
    <property type="molecule type" value="Genomic_DNA"/>
</dbReference>
<feature type="region of interest" description="Disordered" evidence="1">
    <location>
        <begin position="171"/>
        <end position="195"/>
    </location>
</feature>
<reference evidence="5" key="1">
    <citation type="journal article" date="2019" name="Int. J. Syst. Evol. Microbiol.">
        <title>The Global Catalogue of Microorganisms (GCM) 10K type strain sequencing project: providing services to taxonomists for standard genome sequencing and annotation.</title>
        <authorList>
            <consortium name="The Broad Institute Genomics Platform"/>
            <consortium name="The Broad Institute Genome Sequencing Center for Infectious Disease"/>
            <person name="Wu L."/>
            <person name="Ma J."/>
        </authorList>
    </citation>
    <scope>NUCLEOTIDE SEQUENCE [LARGE SCALE GENOMIC DNA]</scope>
    <source>
        <strain evidence="5">JCM 17919</strain>
    </source>
</reference>
<dbReference type="SUPFAM" id="SSF51261">
    <property type="entry name" value="Duplicated hybrid motif"/>
    <property type="match status" value="1"/>
</dbReference>
<organism evidence="4 5">
    <name type="scientific">Flaviaesturariibacter amylovorans</name>
    <dbReference type="NCBI Taxonomy" id="1084520"/>
    <lineage>
        <taxon>Bacteria</taxon>
        <taxon>Pseudomonadati</taxon>
        <taxon>Bacteroidota</taxon>
        <taxon>Chitinophagia</taxon>
        <taxon>Chitinophagales</taxon>
        <taxon>Chitinophagaceae</taxon>
        <taxon>Flaviaestuariibacter</taxon>
    </lineage>
</organism>
<dbReference type="RefSeq" id="WP_345256084.1">
    <property type="nucleotide sequence ID" value="NZ_BAABGY010000007.1"/>
</dbReference>
<gene>
    <name evidence="4" type="ORF">GCM10023184_25020</name>
</gene>
<proteinExistence type="predicted"/>
<comment type="caution">
    <text evidence="4">The sequence shown here is derived from an EMBL/GenBank/DDBJ whole genome shotgun (WGS) entry which is preliminary data.</text>
</comment>
<evidence type="ECO:0000313" key="4">
    <source>
        <dbReference type="EMBL" id="GAA4332418.1"/>
    </source>
</evidence>
<accession>A0ABP8H043</accession>
<keyword evidence="5" id="KW-1185">Reference proteome</keyword>
<dbReference type="PANTHER" id="PTHR21666">
    <property type="entry name" value="PEPTIDASE-RELATED"/>
    <property type="match status" value="1"/>
</dbReference>
<feature type="compositionally biased region" description="Basic residues" evidence="1">
    <location>
        <begin position="177"/>
        <end position="195"/>
    </location>
</feature>
<dbReference type="CDD" id="cd12797">
    <property type="entry name" value="M23_peptidase"/>
    <property type="match status" value="1"/>
</dbReference>
<dbReference type="Proteomes" id="UP001501725">
    <property type="component" value="Unassembled WGS sequence"/>
</dbReference>